<reference evidence="1" key="1">
    <citation type="journal article" date="2015" name="Nature">
        <title>Complex archaea that bridge the gap between prokaryotes and eukaryotes.</title>
        <authorList>
            <person name="Spang A."/>
            <person name="Saw J.H."/>
            <person name="Jorgensen S.L."/>
            <person name="Zaremba-Niedzwiedzka K."/>
            <person name="Martijn J."/>
            <person name="Lind A.E."/>
            <person name="van Eijk R."/>
            <person name="Schleper C."/>
            <person name="Guy L."/>
            <person name="Ettema T.J."/>
        </authorList>
    </citation>
    <scope>NUCLEOTIDE SEQUENCE</scope>
</reference>
<dbReference type="InterPro" id="IPR007460">
    <property type="entry name" value="BrnT_toxin"/>
</dbReference>
<dbReference type="Gene3D" id="3.10.450.530">
    <property type="entry name" value="Ribonuclease toxin, BrnT, of type II toxin-antitoxin system"/>
    <property type="match status" value="1"/>
</dbReference>
<proteinExistence type="predicted"/>
<comment type="caution">
    <text evidence="1">The sequence shown here is derived from an EMBL/GenBank/DDBJ whole genome shotgun (WGS) entry which is preliminary data.</text>
</comment>
<dbReference type="AlphaFoldDB" id="A0A0F9IQ53"/>
<accession>A0A0F9IQ53</accession>
<dbReference type="InterPro" id="IPR036705">
    <property type="entry name" value="Ribosyl_crysJ1_sf"/>
</dbReference>
<dbReference type="Pfam" id="PF04365">
    <property type="entry name" value="BrnT_toxin"/>
    <property type="match status" value="1"/>
</dbReference>
<name>A0A0F9IQ53_9ZZZZ</name>
<dbReference type="EMBL" id="LAZR01013428">
    <property type="protein sequence ID" value="KKM22004.1"/>
    <property type="molecule type" value="Genomic_DNA"/>
</dbReference>
<evidence type="ECO:0000313" key="1">
    <source>
        <dbReference type="EMBL" id="KKM22004.1"/>
    </source>
</evidence>
<dbReference type="SUPFAM" id="SSF101478">
    <property type="entry name" value="ADP-ribosylglycohydrolase"/>
    <property type="match status" value="1"/>
</dbReference>
<sequence>MALLCSTSSAMQGPPDSPKYPVELSMTQDELMDKIRGGWAGQVIGCTYGGPTEFKFKGTMIQDYTPIEWDENKNQINIEKHSIDFNDVKNIFQNERLTATDNRRDYGETRKISIGKIVNHVCIAVYTERKNMVRIISARKANQRERRKYYEFIKRAKTEET</sequence>
<protein>
    <submittedName>
        <fullName evidence="1">Uncharacterized protein</fullName>
    </submittedName>
</protein>
<organism evidence="1">
    <name type="scientific">marine sediment metagenome</name>
    <dbReference type="NCBI Taxonomy" id="412755"/>
    <lineage>
        <taxon>unclassified sequences</taxon>
        <taxon>metagenomes</taxon>
        <taxon>ecological metagenomes</taxon>
    </lineage>
</organism>
<gene>
    <name evidence="1" type="ORF">LCGC14_1629760</name>
</gene>
<dbReference type="InterPro" id="IPR038573">
    <property type="entry name" value="BrnT_sf"/>
</dbReference>